<dbReference type="AlphaFoldDB" id="W2KUY9"/>
<gene>
    <name evidence="1" type="ORF">L916_12206</name>
    <name evidence="2" type="ORF">L917_12041</name>
</gene>
<name>W2KUY9_PHYNI</name>
<proteinExistence type="predicted"/>
<reference evidence="1" key="2">
    <citation type="submission" date="2013-11" db="EMBL/GenBank/DDBJ databases">
        <title>The Genome Sequence of Phytophthora parasitica CJ05E6.</title>
        <authorList>
            <consortium name="The Broad Institute Genomics Platform"/>
            <person name="Russ C."/>
            <person name="Tyler B."/>
            <person name="Panabieres F."/>
            <person name="Shan W."/>
            <person name="Tripathy S."/>
            <person name="Grunwald N."/>
            <person name="Machado M."/>
            <person name="Johnson C.S."/>
            <person name="Arredondo F."/>
            <person name="Hong C."/>
            <person name="Coffey M."/>
            <person name="Young S.K."/>
            <person name="Zeng Q."/>
            <person name="Gargeya S."/>
            <person name="Fitzgerald M."/>
            <person name="Abouelleil A."/>
            <person name="Alvarado L."/>
            <person name="Chapman S.B."/>
            <person name="Gainer-Dewar J."/>
            <person name="Goldberg J."/>
            <person name="Griggs A."/>
            <person name="Gujja S."/>
            <person name="Hansen M."/>
            <person name="Howarth C."/>
            <person name="Imamovic A."/>
            <person name="Ireland A."/>
            <person name="Larimer J."/>
            <person name="McCowan C."/>
            <person name="Murphy C."/>
            <person name="Pearson M."/>
            <person name="Poon T.W."/>
            <person name="Priest M."/>
            <person name="Roberts A."/>
            <person name="Saif S."/>
            <person name="Shea T."/>
            <person name="Sykes S."/>
            <person name="Wortman J."/>
            <person name="Nusbaum C."/>
            <person name="Birren B."/>
        </authorList>
    </citation>
    <scope>NUCLEOTIDE SEQUENCE [LARGE SCALE GENOMIC DNA]</scope>
    <source>
        <strain evidence="1">CJ05E6</strain>
    </source>
</reference>
<organism evidence="2">
    <name type="scientific">Phytophthora nicotianae</name>
    <name type="common">Potato buckeye rot agent</name>
    <name type="synonym">Phytophthora parasitica</name>
    <dbReference type="NCBI Taxonomy" id="4792"/>
    <lineage>
        <taxon>Eukaryota</taxon>
        <taxon>Sar</taxon>
        <taxon>Stramenopiles</taxon>
        <taxon>Oomycota</taxon>
        <taxon>Peronosporomycetes</taxon>
        <taxon>Peronosporales</taxon>
        <taxon>Peronosporaceae</taxon>
        <taxon>Phytophthora</taxon>
    </lineage>
</organism>
<dbReference type="Proteomes" id="UP000054423">
    <property type="component" value="Unassembled WGS sequence"/>
</dbReference>
<evidence type="ECO:0000313" key="1">
    <source>
        <dbReference type="EMBL" id="ETL35696.1"/>
    </source>
</evidence>
<dbReference type="Proteomes" id="UP000053864">
    <property type="component" value="Unassembled WGS sequence"/>
</dbReference>
<dbReference type="EMBL" id="KI673937">
    <property type="protein sequence ID" value="ETL35696.1"/>
    <property type="molecule type" value="Genomic_DNA"/>
</dbReference>
<evidence type="ECO:0000313" key="2">
    <source>
        <dbReference type="EMBL" id="ETL88937.1"/>
    </source>
</evidence>
<accession>W2KUY9</accession>
<feature type="non-terminal residue" evidence="2">
    <location>
        <position position="33"/>
    </location>
</feature>
<dbReference type="EMBL" id="KI680638">
    <property type="protein sequence ID" value="ETL88937.1"/>
    <property type="molecule type" value="Genomic_DNA"/>
</dbReference>
<sequence>MEGDFMRARVVMVLSEVYTGIENAEHHILLLIW</sequence>
<protein>
    <submittedName>
        <fullName evidence="2">Uncharacterized protein</fullName>
    </submittedName>
</protein>
<reference evidence="2" key="1">
    <citation type="submission" date="2013-11" db="EMBL/GenBank/DDBJ databases">
        <title>The Genome Sequence of Phytophthora parasitica CHvinca01.</title>
        <authorList>
            <consortium name="The Broad Institute Genomics Platform"/>
            <person name="Russ C."/>
            <person name="Tyler B."/>
            <person name="Panabieres F."/>
            <person name="Shan W."/>
            <person name="Tripathy S."/>
            <person name="Grunwald N."/>
            <person name="Machado M."/>
            <person name="Johnson C.S."/>
            <person name="Arredondo F."/>
            <person name="Hong C."/>
            <person name="Coffey M."/>
            <person name="Young S.K."/>
            <person name="Zeng Q."/>
            <person name="Gargeya S."/>
            <person name="Fitzgerald M."/>
            <person name="Abouelleil A."/>
            <person name="Alvarado L."/>
            <person name="Chapman S.B."/>
            <person name="Gainer-Dewar J."/>
            <person name="Goldberg J."/>
            <person name="Griggs A."/>
            <person name="Gujja S."/>
            <person name="Hansen M."/>
            <person name="Howarth C."/>
            <person name="Imamovic A."/>
            <person name="Ireland A."/>
            <person name="Larimer J."/>
            <person name="McCowan C."/>
            <person name="Murphy C."/>
            <person name="Pearson M."/>
            <person name="Poon T.W."/>
            <person name="Priest M."/>
            <person name="Roberts A."/>
            <person name="Saif S."/>
            <person name="Shea T."/>
            <person name="Sykes S."/>
            <person name="Wortman J."/>
            <person name="Nusbaum C."/>
            <person name="Birren B."/>
        </authorList>
    </citation>
    <scope>NUCLEOTIDE SEQUENCE [LARGE SCALE GENOMIC DNA]</scope>
    <source>
        <strain evidence="2">CHvinca01</strain>
    </source>
</reference>